<keyword evidence="5 8" id="KW-0732">Signal</keyword>
<keyword evidence="6" id="KW-0472">Membrane</keyword>
<evidence type="ECO:0000256" key="3">
    <source>
        <dbReference type="ARBA" id="ARBA00022452"/>
    </source>
</evidence>
<evidence type="ECO:0000256" key="8">
    <source>
        <dbReference type="SAM" id="SignalP"/>
    </source>
</evidence>
<sequence length="547" mass="61506">MKKYIVSFVLATAVLSWQQAKAQSETDAFRLSQTTPLSGTARFQAMGGAFASLGGDPSSITQNPAGLGVYRKSELSISLEQVKHTNNINWYNNTEQKKASNFYSPNFSAIASYFDKYSGSGMTFGFNRQNLVRYNRSFKISSGTPVDYSVADYAALITPDNAKPDDLLPRTGYNPYQWSNYSWLSILAYEAGWIKQEDGIYQTVFFYPNKNNQYVPYGPAEAHMNWRERGSVEAYDFTFGFNYKDLSYFGFSLRYTDVDYALASTYTEDFMDDDYLVLGNELWTKGGGFAFSLGTIMRPVGGLRIGLAYFSPTWMVLQDGFYASSTSRYSHAVDDSGNPFPKEKWILKGQTPKDATSSYRLTTPSRFVVGLGYTFDNKGLISFDYELTPYNSMRLRNLQSTSYFSVDNEAIDNHYTLSQTMRVGVEYKPLSKLSLRLGSVLTTTPMKKRDGLTSFEKNTTPILTAGTLPHYMIPTGSLTFTGGIGYKMSRSFYIDLAFVNSNTINHVYSFPTLSDSKGNPIEDFTSPESIRLSENTFKTVVTLGYKF</sequence>
<gene>
    <name evidence="9" type="ORF">SAMN02745171_01111</name>
</gene>
<feature type="chain" id="PRO_5012639876" description="Outer membrane protein transport protein (OMPP1/FadL/TodX)" evidence="8">
    <location>
        <begin position="23"/>
        <end position="547"/>
    </location>
</feature>
<feature type="signal peptide" evidence="8">
    <location>
        <begin position="1"/>
        <end position="22"/>
    </location>
</feature>
<dbReference type="STRING" id="29524.SAMN02745171_01111"/>
<dbReference type="PANTHER" id="PTHR35093:SF8">
    <property type="entry name" value="OUTER MEMBRANE PROTEIN NMB0088-RELATED"/>
    <property type="match status" value="1"/>
</dbReference>
<dbReference type="AlphaFoldDB" id="A0A1T4NFX5"/>
<keyword evidence="10" id="KW-1185">Reference proteome</keyword>
<dbReference type="Proteomes" id="UP000190121">
    <property type="component" value="Unassembled WGS sequence"/>
</dbReference>
<organism evidence="9 10">
    <name type="scientific">Porphyromonas circumdentaria</name>
    <dbReference type="NCBI Taxonomy" id="29524"/>
    <lineage>
        <taxon>Bacteria</taxon>
        <taxon>Pseudomonadati</taxon>
        <taxon>Bacteroidota</taxon>
        <taxon>Bacteroidia</taxon>
        <taxon>Bacteroidales</taxon>
        <taxon>Porphyromonadaceae</taxon>
        <taxon>Porphyromonas</taxon>
    </lineage>
</organism>
<evidence type="ECO:0000313" key="9">
    <source>
        <dbReference type="EMBL" id="SJZ78045.1"/>
    </source>
</evidence>
<dbReference type="GO" id="GO:0009279">
    <property type="term" value="C:cell outer membrane"/>
    <property type="evidence" value="ECO:0007669"/>
    <property type="project" value="UniProtKB-SubCell"/>
</dbReference>
<evidence type="ECO:0000256" key="5">
    <source>
        <dbReference type="ARBA" id="ARBA00022729"/>
    </source>
</evidence>
<keyword evidence="3" id="KW-1134">Transmembrane beta strand</keyword>
<evidence type="ECO:0000256" key="6">
    <source>
        <dbReference type="ARBA" id="ARBA00023136"/>
    </source>
</evidence>
<reference evidence="10" key="1">
    <citation type="submission" date="2017-02" db="EMBL/GenBank/DDBJ databases">
        <authorList>
            <person name="Varghese N."/>
            <person name="Submissions S."/>
        </authorList>
    </citation>
    <scope>NUCLEOTIDE SEQUENCE [LARGE SCALE GENOMIC DNA]</scope>
    <source>
        <strain evidence="10">ATCC 51356</strain>
    </source>
</reference>
<keyword evidence="4" id="KW-0812">Transmembrane</keyword>
<dbReference type="RefSeq" id="WP_078737028.1">
    <property type="nucleotide sequence ID" value="NZ_FUXE01000010.1"/>
</dbReference>
<evidence type="ECO:0000256" key="7">
    <source>
        <dbReference type="ARBA" id="ARBA00023237"/>
    </source>
</evidence>
<evidence type="ECO:0008006" key="11">
    <source>
        <dbReference type="Google" id="ProtNLM"/>
    </source>
</evidence>
<evidence type="ECO:0000313" key="10">
    <source>
        <dbReference type="Proteomes" id="UP000190121"/>
    </source>
</evidence>
<name>A0A1T4NFX5_9PORP</name>
<accession>A0A1T4NFX5</accession>
<proteinExistence type="inferred from homology"/>
<protein>
    <recommendedName>
        <fullName evidence="11">Outer membrane protein transport protein (OMPP1/FadL/TodX)</fullName>
    </recommendedName>
</protein>
<evidence type="ECO:0000256" key="1">
    <source>
        <dbReference type="ARBA" id="ARBA00004571"/>
    </source>
</evidence>
<comment type="subcellular location">
    <subcellularLocation>
        <location evidence="1">Cell outer membrane</location>
        <topology evidence="1">Multi-pass membrane protein</topology>
    </subcellularLocation>
</comment>
<dbReference type="OrthoDB" id="9765571at2"/>
<evidence type="ECO:0000256" key="4">
    <source>
        <dbReference type="ARBA" id="ARBA00022692"/>
    </source>
</evidence>
<dbReference type="PANTHER" id="PTHR35093">
    <property type="entry name" value="OUTER MEMBRANE PROTEIN NMB0088-RELATED"/>
    <property type="match status" value="1"/>
</dbReference>
<dbReference type="EMBL" id="FUXE01000010">
    <property type="protein sequence ID" value="SJZ78045.1"/>
    <property type="molecule type" value="Genomic_DNA"/>
</dbReference>
<evidence type="ECO:0000256" key="2">
    <source>
        <dbReference type="ARBA" id="ARBA00008163"/>
    </source>
</evidence>
<dbReference type="InterPro" id="IPR005017">
    <property type="entry name" value="OMPP1/FadL/TodX"/>
</dbReference>
<dbReference type="GO" id="GO:0015483">
    <property type="term" value="F:long-chain fatty acid transporting porin activity"/>
    <property type="evidence" value="ECO:0007669"/>
    <property type="project" value="TreeGrafter"/>
</dbReference>
<comment type="similarity">
    <text evidence="2">Belongs to the OmpP1/FadL family.</text>
</comment>
<dbReference type="SUPFAM" id="SSF56935">
    <property type="entry name" value="Porins"/>
    <property type="match status" value="1"/>
</dbReference>
<dbReference type="Gene3D" id="2.40.160.60">
    <property type="entry name" value="Outer membrane protein transport protein (OMPP1/FadL/TodX)"/>
    <property type="match status" value="1"/>
</dbReference>
<keyword evidence="7" id="KW-0998">Cell outer membrane</keyword>